<evidence type="ECO:0000313" key="1">
    <source>
        <dbReference type="EMBL" id="MBO1869160.1"/>
    </source>
</evidence>
<organism evidence="1">
    <name type="scientific">Bradyrhizobium barranii subsp. barranii</name>
    <dbReference type="NCBI Taxonomy" id="2823807"/>
    <lineage>
        <taxon>Bacteria</taxon>
        <taxon>Pseudomonadati</taxon>
        <taxon>Pseudomonadota</taxon>
        <taxon>Alphaproteobacteria</taxon>
        <taxon>Hyphomicrobiales</taxon>
        <taxon>Nitrobacteraceae</taxon>
        <taxon>Bradyrhizobium</taxon>
        <taxon>Bradyrhizobium barranii</taxon>
    </lineage>
</organism>
<name>A0A939MJT5_9BRAD</name>
<reference evidence="2 3" key="2">
    <citation type="journal article" date="2022" name="Int. J. Syst. Evol. Microbiol.">
        <title>Strains of Bradyrhizobium barranii sp. nov. associated with legumes native to Canada are symbionts of soybeans and belong to different subspecies (subsp. barranii subsp. nov. and subsp. apii subsp. nov.) and symbiovars (sv. glycinearum and sv. septentrionale).</title>
        <authorList>
            <person name="Bromfield E.S.P."/>
            <person name="Cloutier S."/>
            <person name="Wasai-Hara S."/>
            <person name="Minamisawa K."/>
        </authorList>
    </citation>
    <scope>NUCLEOTIDE SEQUENCE [LARGE SCALE GENOMIC DNA]</scope>
    <source>
        <strain evidence="3">144S4</strain>
        <plasmid evidence="2 3">pBb144S4a</plasmid>
    </source>
</reference>
<accession>A0A939MJT5</accession>
<keyword evidence="2" id="KW-0614">Plasmid</keyword>
<dbReference type="EMBL" id="JAGEMI010000004">
    <property type="protein sequence ID" value="MBO1869160.1"/>
    <property type="molecule type" value="Genomic_DNA"/>
</dbReference>
<protein>
    <recommendedName>
        <fullName evidence="4">DUF2188 domain-containing protein</fullName>
    </recommendedName>
</protein>
<evidence type="ECO:0000313" key="2">
    <source>
        <dbReference type="EMBL" id="UEM17903.1"/>
    </source>
</evidence>
<gene>
    <name evidence="2" type="ORF">J4G43_052755</name>
    <name evidence="1" type="ORF">J4G43_53175</name>
</gene>
<evidence type="ECO:0008006" key="4">
    <source>
        <dbReference type="Google" id="ProtNLM"/>
    </source>
</evidence>
<dbReference type="EMBL" id="CP086137">
    <property type="protein sequence ID" value="UEM17903.1"/>
    <property type="molecule type" value="Genomic_DNA"/>
</dbReference>
<sequence>MITFHVIKEQHGWAIRMDKRMMTPFWSRDLAIREANCLANAIRCHGECAEVIIEDAVPSGPLTKTADARPLSA</sequence>
<dbReference type="AlphaFoldDB" id="A0A939MJT5"/>
<dbReference type="RefSeq" id="WP_028153734.1">
    <property type="nucleotide sequence ID" value="NZ_CP086137.1"/>
</dbReference>
<geneLocation type="plasmid" evidence="2 3">
    <name>pBb144S4a</name>
</geneLocation>
<dbReference type="KEGG" id="bban:J4G43_052755"/>
<evidence type="ECO:0000313" key="3">
    <source>
        <dbReference type="Proteomes" id="UP000664702"/>
    </source>
</evidence>
<dbReference type="Proteomes" id="UP000664702">
    <property type="component" value="Plasmid pBb144S4a"/>
</dbReference>
<proteinExistence type="predicted"/>
<reference evidence="1" key="1">
    <citation type="submission" date="2021-03" db="EMBL/GenBank/DDBJ databases">
        <title>Whole Genome Sequence of Bradyrhizobium sp. Strain 144S4.</title>
        <authorList>
            <person name="Bromfield E.S.P."/>
            <person name="Cloutier S."/>
        </authorList>
    </citation>
    <scope>NUCLEOTIDE SEQUENCE [LARGE SCALE GENOMIC DNA]</scope>
    <source>
        <strain evidence="1">144S4</strain>
    </source>
</reference>